<evidence type="ECO:0000313" key="2">
    <source>
        <dbReference type="Proteomes" id="UP000295375"/>
    </source>
</evidence>
<dbReference type="RefSeq" id="WP_157591345.1">
    <property type="nucleotide sequence ID" value="NZ_CP037953.1"/>
</dbReference>
<organism evidence="1 2">
    <name type="scientific">Permianibacter aggregans</name>
    <dbReference type="NCBI Taxonomy" id="1510150"/>
    <lineage>
        <taxon>Bacteria</taxon>
        <taxon>Pseudomonadati</taxon>
        <taxon>Pseudomonadota</taxon>
        <taxon>Gammaproteobacteria</taxon>
        <taxon>Pseudomonadales</taxon>
        <taxon>Pseudomonadaceae</taxon>
        <taxon>Permianibacter</taxon>
    </lineage>
</organism>
<name>A0A4R6UTC0_9GAMM</name>
<dbReference type="PROSITE" id="PS51257">
    <property type="entry name" value="PROKAR_LIPOPROTEIN"/>
    <property type="match status" value="1"/>
</dbReference>
<sequence length="654" mass="71929">MRNILLAAMALPLIIGCQSKDREETLNTDYSHLKLATAKQSPLVQSNDSSRFTELVKNGMRLQLNNSHLVQTLTSAEVASSQYSNNNLHEAGVDEIDRVQYDGQHLFVAGLPFHGPDPDTGKTIRILETAPAQANAREIGALKLSSSTSQLSGMYLLENADQQTDKLVAIAGTLVYAPFHILPFSGGIWHNGSTDVEIFDVANINAPKSEWNITIEGAMLESRRIGDTLYLVTHSMPVIDGLTSFATTEEQKIANERLIRDAHIADLLPHYQIKGGPKQPLVSANDCFVPRDLETDEGFANVVTISVIDLRNQRIAETLCLNAPISGLYASQSHLYLGGTDYGDGQNTVLHKFRMSANQISYAATGVLPGTMGWTDPGYRMSEHEGNLRIVTSKFGENNTRVHILYVLKQDPGSNTLSVLSTLPNSEHPEPIGKPGEDIFAVRFFAERAYIVSFEQIDPLYVIDLSDPANPLIAGELEIPGVSTYLHPINDDYLLSIGWQRENNAAGTRVKVELFDIANIANPASITSVLLGEHHSYSDAQYDHRGINLMQVGSNTLRFTIPAVIMDKPSANDSGYIYSQSSLHLFEIVGIDQAGASLQTRGEMVVDQPTTDRHWPLAGYLDRSRMHSDTVYYVYGNDVWSAYWQAPEAVGGPF</sequence>
<keyword evidence="2" id="KW-1185">Reference proteome</keyword>
<accession>A0A4R6UTC0</accession>
<dbReference type="InterPro" id="IPR019198">
    <property type="entry name" value="Beta_propeller_containing"/>
</dbReference>
<proteinExistence type="predicted"/>
<reference evidence="1 2" key="1">
    <citation type="submission" date="2019-03" db="EMBL/GenBank/DDBJ databases">
        <title>Genomic Encyclopedia of Type Strains, Phase IV (KMG-IV): sequencing the most valuable type-strain genomes for metagenomic binning, comparative biology and taxonomic classification.</title>
        <authorList>
            <person name="Goeker M."/>
        </authorList>
    </citation>
    <scope>NUCLEOTIDE SEQUENCE [LARGE SCALE GENOMIC DNA]</scope>
    <source>
        <strain evidence="1 2">DSM 103792</strain>
    </source>
</reference>
<comment type="caution">
    <text evidence="1">The sequence shown here is derived from an EMBL/GenBank/DDBJ whole genome shotgun (WGS) entry which is preliminary data.</text>
</comment>
<protein>
    <submittedName>
        <fullName evidence="1">Beta propeller domain-containing protein</fullName>
    </submittedName>
</protein>
<evidence type="ECO:0000313" key="1">
    <source>
        <dbReference type="EMBL" id="TDQ49099.1"/>
    </source>
</evidence>
<dbReference type="AlphaFoldDB" id="A0A4R6UTC0"/>
<gene>
    <name evidence="1" type="ORF">EV696_10573</name>
</gene>
<dbReference type="Proteomes" id="UP000295375">
    <property type="component" value="Unassembled WGS sequence"/>
</dbReference>
<dbReference type="EMBL" id="SNYM01000005">
    <property type="protein sequence ID" value="TDQ49099.1"/>
    <property type="molecule type" value="Genomic_DNA"/>
</dbReference>
<dbReference type="Pfam" id="PF09826">
    <property type="entry name" value="Beta_propel"/>
    <property type="match status" value="1"/>
</dbReference>